<dbReference type="AlphaFoldDB" id="A0A8S4QTI0"/>
<keyword evidence="4" id="KW-0732">Signal</keyword>
<comment type="similarity">
    <text evidence="1 3">Belongs to the chorion protein family.</text>
</comment>
<keyword evidence="6" id="KW-1185">Reference proteome</keyword>
<evidence type="ECO:0000256" key="4">
    <source>
        <dbReference type="SAM" id="SignalP"/>
    </source>
</evidence>
<keyword evidence="2" id="KW-0677">Repeat</keyword>
<dbReference type="Proteomes" id="UP000838756">
    <property type="component" value="Unassembled WGS sequence"/>
</dbReference>
<evidence type="ECO:0000313" key="6">
    <source>
        <dbReference type="Proteomes" id="UP000838756"/>
    </source>
</evidence>
<dbReference type="Pfam" id="PF01723">
    <property type="entry name" value="Chorion_1"/>
    <property type="match status" value="1"/>
</dbReference>
<reference evidence="5" key="1">
    <citation type="submission" date="2022-03" db="EMBL/GenBank/DDBJ databases">
        <authorList>
            <person name="Lindestad O."/>
        </authorList>
    </citation>
    <scope>NUCLEOTIDE SEQUENCE</scope>
</reference>
<proteinExistence type="inferred from homology"/>
<protein>
    <submittedName>
        <fullName evidence="5">Jg22004 protein</fullName>
    </submittedName>
</protein>
<accession>A0A8S4QTI0</accession>
<dbReference type="GO" id="GO:0007304">
    <property type="term" value="P:chorion-containing eggshell formation"/>
    <property type="evidence" value="ECO:0007669"/>
    <property type="project" value="InterPro"/>
</dbReference>
<sequence>MNSFAVLLLCVQACLVQNVLSQCCGGAYGPGMAGAYGGYGAYGAYGANGAYGLAGPALAAPLTYGAAYGGEGVGDVAVAGQLPVAGTTLVAGQVPILGAVEFGGIVPAGGEVSIAGSCGCGCRGSYLY</sequence>
<evidence type="ECO:0000256" key="3">
    <source>
        <dbReference type="RuleBase" id="RU004378"/>
    </source>
</evidence>
<organism evidence="5 6">
    <name type="scientific">Pararge aegeria aegeria</name>
    <dbReference type="NCBI Taxonomy" id="348720"/>
    <lineage>
        <taxon>Eukaryota</taxon>
        <taxon>Metazoa</taxon>
        <taxon>Ecdysozoa</taxon>
        <taxon>Arthropoda</taxon>
        <taxon>Hexapoda</taxon>
        <taxon>Insecta</taxon>
        <taxon>Pterygota</taxon>
        <taxon>Neoptera</taxon>
        <taxon>Endopterygota</taxon>
        <taxon>Lepidoptera</taxon>
        <taxon>Glossata</taxon>
        <taxon>Ditrysia</taxon>
        <taxon>Papilionoidea</taxon>
        <taxon>Nymphalidae</taxon>
        <taxon>Satyrinae</taxon>
        <taxon>Satyrini</taxon>
        <taxon>Parargina</taxon>
        <taxon>Pararge</taxon>
    </lineage>
</organism>
<dbReference type="InterPro" id="IPR002635">
    <property type="entry name" value="Chorion"/>
</dbReference>
<feature type="chain" id="PRO_5035816464" evidence="4">
    <location>
        <begin position="22"/>
        <end position="128"/>
    </location>
</feature>
<dbReference type="EMBL" id="CAKXAJ010019095">
    <property type="protein sequence ID" value="CAH2218133.1"/>
    <property type="molecule type" value="Genomic_DNA"/>
</dbReference>
<comment type="caution">
    <text evidence="5">The sequence shown here is derived from an EMBL/GenBank/DDBJ whole genome shotgun (WGS) entry which is preliminary data.</text>
</comment>
<dbReference type="GO" id="GO:0005213">
    <property type="term" value="F:structural constituent of egg chorion"/>
    <property type="evidence" value="ECO:0007669"/>
    <property type="project" value="InterPro"/>
</dbReference>
<feature type="signal peptide" evidence="4">
    <location>
        <begin position="1"/>
        <end position="21"/>
    </location>
</feature>
<dbReference type="GO" id="GO:0042600">
    <property type="term" value="C:egg chorion"/>
    <property type="evidence" value="ECO:0007669"/>
    <property type="project" value="InterPro"/>
</dbReference>
<dbReference type="OrthoDB" id="7490938at2759"/>
<gene>
    <name evidence="5" type="primary">jg22004</name>
    <name evidence="5" type="ORF">PAEG_LOCUS5980</name>
</gene>
<evidence type="ECO:0000256" key="2">
    <source>
        <dbReference type="ARBA" id="ARBA00022737"/>
    </source>
</evidence>
<evidence type="ECO:0000256" key="1">
    <source>
        <dbReference type="ARBA" id="ARBA00005906"/>
    </source>
</evidence>
<name>A0A8S4QTI0_9NEOP</name>
<evidence type="ECO:0000313" key="5">
    <source>
        <dbReference type="EMBL" id="CAH2218133.1"/>
    </source>
</evidence>